<keyword evidence="11" id="KW-1185">Reference proteome</keyword>
<dbReference type="RefSeq" id="WP_153116587.1">
    <property type="nucleotide sequence ID" value="NZ_JACIGE010000006.1"/>
</dbReference>
<dbReference type="CDD" id="cd06502">
    <property type="entry name" value="TA_like"/>
    <property type="match status" value="1"/>
</dbReference>
<evidence type="ECO:0000259" key="9">
    <source>
        <dbReference type="Pfam" id="PF01212"/>
    </source>
</evidence>
<organism evidence="10 11">
    <name type="scientific">Rhodocyclus tenuis</name>
    <name type="common">Rhodospirillum tenue</name>
    <dbReference type="NCBI Taxonomy" id="1066"/>
    <lineage>
        <taxon>Bacteria</taxon>
        <taxon>Pseudomonadati</taxon>
        <taxon>Pseudomonadota</taxon>
        <taxon>Betaproteobacteria</taxon>
        <taxon>Rhodocyclales</taxon>
        <taxon>Rhodocyclaceae</taxon>
        <taxon>Rhodocyclus</taxon>
    </lineage>
</organism>
<dbReference type="SUPFAM" id="SSF53383">
    <property type="entry name" value="PLP-dependent transferases"/>
    <property type="match status" value="1"/>
</dbReference>
<dbReference type="InterPro" id="IPR015422">
    <property type="entry name" value="PyrdxlP-dep_Trfase_small"/>
</dbReference>
<dbReference type="GO" id="GO:0006567">
    <property type="term" value="P:L-threonine catabolic process"/>
    <property type="evidence" value="ECO:0007669"/>
    <property type="project" value="UniProtKB-UniRule"/>
</dbReference>
<name>A0A840G6N9_RHOTE</name>
<keyword evidence="5 8" id="KW-0456">Lyase</keyword>
<evidence type="ECO:0000256" key="5">
    <source>
        <dbReference type="ARBA" id="ARBA00023239"/>
    </source>
</evidence>
<gene>
    <name evidence="10" type="ORF">GGD90_001910</name>
</gene>
<evidence type="ECO:0000313" key="10">
    <source>
        <dbReference type="EMBL" id="MBB4247536.1"/>
    </source>
</evidence>
<comment type="similarity">
    <text evidence="2 8">Belongs to the threonine aldolase family.</text>
</comment>
<reference evidence="10 11" key="1">
    <citation type="submission" date="2020-08" db="EMBL/GenBank/DDBJ databases">
        <title>Genome sequencing of Purple Non-Sulfur Bacteria from various extreme environments.</title>
        <authorList>
            <person name="Mayer M."/>
        </authorList>
    </citation>
    <scope>NUCLEOTIDE SEQUENCE [LARGE SCALE GENOMIC DNA]</scope>
    <source>
        <strain evidence="10 11">2761</strain>
    </source>
</reference>
<dbReference type="InterPro" id="IPR026273">
    <property type="entry name" value="Low_specificity_L-TA_bact"/>
</dbReference>
<evidence type="ECO:0000256" key="1">
    <source>
        <dbReference type="ARBA" id="ARBA00001933"/>
    </source>
</evidence>
<comment type="cofactor">
    <cofactor evidence="1 8">
        <name>pyridoxal 5'-phosphate</name>
        <dbReference type="ChEBI" id="CHEBI:597326"/>
    </cofactor>
</comment>
<dbReference type="Pfam" id="PF01212">
    <property type="entry name" value="Beta_elim_lyase"/>
    <property type="match status" value="1"/>
</dbReference>
<dbReference type="PANTHER" id="PTHR48097">
    <property type="entry name" value="L-THREONINE ALDOLASE-RELATED"/>
    <property type="match status" value="1"/>
</dbReference>
<dbReference type="Gene3D" id="3.40.640.10">
    <property type="entry name" value="Type I PLP-dependent aspartate aminotransferase-like (Major domain)"/>
    <property type="match status" value="1"/>
</dbReference>
<comment type="catalytic activity">
    <reaction evidence="7 8">
        <text>L-allo-threonine = acetaldehyde + glycine</text>
        <dbReference type="Rhea" id="RHEA:26209"/>
        <dbReference type="ChEBI" id="CHEBI:15343"/>
        <dbReference type="ChEBI" id="CHEBI:57305"/>
        <dbReference type="ChEBI" id="CHEBI:58585"/>
        <dbReference type="EC" id="4.1.2.48"/>
    </reaction>
</comment>
<evidence type="ECO:0000256" key="7">
    <source>
        <dbReference type="ARBA" id="ARBA00050939"/>
    </source>
</evidence>
<dbReference type="EC" id="4.1.2.48" evidence="8"/>
<evidence type="ECO:0000256" key="6">
    <source>
        <dbReference type="ARBA" id="ARBA00050410"/>
    </source>
</evidence>
<protein>
    <recommendedName>
        <fullName evidence="8">L-threonine aldolase</fullName>
        <ecNumber evidence="8">4.1.2.48</ecNumber>
    </recommendedName>
</protein>
<feature type="domain" description="Aromatic amino acid beta-eliminating lyase/threonine aldolase" evidence="9">
    <location>
        <begin position="9"/>
        <end position="298"/>
    </location>
</feature>
<comment type="catalytic activity">
    <reaction evidence="6 8">
        <text>L-threonine = acetaldehyde + glycine</text>
        <dbReference type="Rhea" id="RHEA:19625"/>
        <dbReference type="ChEBI" id="CHEBI:15343"/>
        <dbReference type="ChEBI" id="CHEBI:57305"/>
        <dbReference type="ChEBI" id="CHEBI:57926"/>
        <dbReference type="EC" id="4.1.2.48"/>
    </reaction>
</comment>
<dbReference type="PANTHER" id="PTHR48097:SF5">
    <property type="entry name" value="LOW SPECIFICITY L-THREONINE ALDOLASE"/>
    <property type="match status" value="1"/>
</dbReference>
<dbReference type="FunFam" id="3.40.640.10:FF:000087">
    <property type="entry name" value="L-threonine aldolase"/>
    <property type="match status" value="1"/>
</dbReference>
<evidence type="ECO:0000256" key="2">
    <source>
        <dbReference type="ARBA" id="ARBA00006966"/>
    </source>
</evidence>
<dbReference type="GO" id="GO:0004793">
    <property type="term" value="F:threonine aldolase activity"/>
    <property type="evidence" value="ECO:0007669"/>
    <property type="project" value="UniProtKB-UniRule"/>
</dbReference>
<sequence>MDARIDTQQLASDNYAGICPEAFDSLLLANEGHAVAYGQDAWSQQAKQALRDIFETDCEVHFVFNGTAANSLALSAICQSYHSVICHELAHIETDECGGPEFFSNGSKLLLGEGADGKLTPASVEAIFGRRSDIHYPKPQAVSITQATEVGTVYTPDELAALGACARRLDLHLHMDGARFANAVAALGVRPREISWQAGIDVLCFGGTKNGLAIGEAVVFFNRELARDFAYRCKQAGQLASKMRFVSAPWLGLLANGTWLRNARHANALARQLVEGLEDLPGVQQLFPVEANSVFITLPESVIAALRQQGWRFYTFIGAGGVRLMTSWSTSESAVHAFISALRRALAETAQGQPPGERTQPPRGLLVRLARSAR</sequence>
<dbReference type="InterPro" id="IPR015424">
    <property type="entry name" value="PyrdxlP-dep_Trfase"/>
</dbReference>
<dbReference type="EMBL" id="JACIGE010000006">
    <property type="protein sequence ID" value="MBB4247536.1"/>
    <property type="molecule type" value="Genomic_DNA"/>
</dbReference>
<evidence type="ECO:0000313" key="11">
    <source>
        <dbReference type="Proteomes" id="UP000587070"/>
    </source>
</evidence>
<comment type="function">
    <text evidence="8">Catalyzes the cleavage of L-allo-threonine and L-threonine to glycine and acetaldehyde.</text>
</comment>
<keyword evidence="4 8" id="KW-0663">Pyridoxal phosphate</keyword>
<dbReference type="Proteomes" id="UP000587070">
    <property type="component" value="Unassembled WGS sequence"/>
</dbReference>
<dbReference type="OrthoDB" id="9774495at2"/>
<proteinExistence type="inferred from homology"/>
<dbReference type="AlphaFoldDB" id="A0A840G6N9"/>
<accession>A0A840G6N9</accession>
<dbReference type="InterPro" id="IPR001597">
    <property type="entry name" value="ArAA_b-elim_lyase/Thr_aldolase"/>
</dbReference>
<evidence type="ECO:0000256" key="4">
    <source>
        <dbReference type="ARBA" id="ARBA00022898"/>
    </source>
</evidence>
<dbReference type="Gene3D" id="3.90.1150.10">
    <property type="entry name" value="Aspartate Aminotransferase, domain 1"/>
    <property type="match status" value="1"/>
</dbReference>
<dbReference type="PIRSF" id="PIRSF038940">
    <property type="entry name" value="Low_specificity_LTA"/>
    <property type="match status" value="1"/>
</dbReference>
<dbReference type="InterPro" id="IPR015421">
    <property type="entry name" value="PyrdxlP-dep_Trfase_major"/>
</dbReference>
<evidence type="ECO:0000256" key="8">
    <source>
        <dbReference type="PIRNR" id="PIRNR038940"/>
    </source>
</evidence>
<evidence type="ECO:0000256" key="3">
    <source>
        <dbReference type="ARBA" id="ARBA00011881"/>
    </source>
</evidence>
<comment type="caution">
    <text evidence="10">The sequence shown here is derived from an EMBL/GenBank/DDBJ whole genome shotgun (WGS) entry which is preliminary data.</text>
</comment>
<comment type="subunit">
    <text evidence="3">Homotetramer.</text>
</comment>